<dbReference type="AlphaFoldDB" id="A0A9N8YKV6"/>
<protein>
    <submittedName>
        <fullName evidence="1">5848_t:CDS:1</fullName>
    </submittedName>
</protein>
<proteinExistence type="predicted"/>
<keyword evidence="2" id="KW-1185">Reference proteome</keyword>
<name>A0A9N8YKV6_9GLOM</name>
<gene>
    <name evidence="1" type="ORF">FCALED_LOCUS422</name>
</gene>
<dbReference type="PANTHER" id="PTHR33266:SF1">
    <property type="entry name" value="F-BOX DOMAIN-CONTAINING PROTEIN"/>
    <property type="match status" value="1"/>
</dbReference>
<dbReference type="OrthoDB" id="2392599at2759"/>
<sequence>MNLLKRKLLGGTNNFENSRKGITSLAILSSVVGLDMSPQSKFASELVASHMATCLAVSEDRERLIVVYPSEPLLSEAAFELMSASTLSQILTQFNILLKKSIVEPGPRGEIVARIILVLVAHRLRAQRAENSVKAFLNELYKEDSMPDLSNAKPEFIEGTVAFTHFNAIEYVPTKKTLEEFYIKRCAFIMKRNHPGVDICIPVKLVTGGYSIIIIQIKNINFSSVKADENYPSSARFMLSCNYVFNNSDLKEHDEQYLCLYWQLRFQGHYQEIPKLQDTRSSESRKLNICWASFGFDHFKMNKDVASILKDILVSHISPFESEWQVNNVDKGDIWHWKELKIMHPLGYYEYNYEEKK</sequence>
<accession>A0A9N8YKV6</accession>
<comment type="caution">
    <text evidence="1">The sequence shown here is derived from an EMBL/GenBank/DDBJ whole genome shotgun (WGS) entry which is preliminary data.</text>
</comment>
<dbReference type="EMBL" id="CAJVPQ010000040">
    <property type="protein sequence ID" value="CAG8439680.1"/>
    <property type="molecule type" value="Genomic_DNA"/>
</dbReference>
<organism evidence="1 2">
    <name type="scientific">Funneliformis caledonium</name>
    <dbReference type="NCBI Taxonomy" id="1117310"/>
    <lineage>
        <taxon>Eukaryota</taxon>
        <taxon>Fungi</taxon>
        <taxon>Fungi incertae sedis</taxon>
        <taxon>Mucoromycota</taxon>
        <taxon>Glomeromycotina</taxon>
        <taxon>Glomeromycetes</taxon>
        <taxon>Glomerales</taxon>
        <taxon>Glomeraceae</taxon>
        <taxon>Funneliformis</taxon>
    </lineage>
</organism>
<reference evidence="1" key="1">
    <citation type="submission" date="2021-06" db="EMBL/GenBank/DDBJ databases">
        <authorList>
            <person name="Kallberg Y."/>
            <person name="Tangrot J."/>
            <person name="Rosling A."/>
        </authorList>
    </citation>
    <scope>NUCLEOTIDE SEQUENCE</scope>
    <source>
        <strain evidence="1">UK204</strain>
    </source>
</reference>
<dbReference type="Proteomes" id="UP000789570">
    <property type="component" value="Unassembled WGS sequence"/>
</dbReference>
<evidence type="ECO:0000313" key="1">
    <source>
        <dbReference type="EMBL" id="CAG8439680.1"/>
    </source>
</evidence>
<dbReference type="PANTHER" id="PTHR33266">
    <property type="entry name" value="CHROMOSOME 15, WHOLE GENOME SHOTGUN SEQUENCE"/>
    <property type="match status" value="1"/>
</dbReference>
<evidence type="ECO:0000313" key="2">
    <source>
        <dbReference type="Proteomes" id="UP000789570"/>
    </source>
</evidence>